<keyword evidence="4 5" id="KW-0472">Membrane</keyword>
<dbReference type="SUPFAM" id="SSF52096">
    <property type="entry name" value="ClpP/crotonase"/>
    <property type="match status" value="1"/>
</dbReference>
<evidence type="ECO:0000256" key="3">
    <source>
        <dbReference type="ARBA" id="ARBA00022989"/>
    </source>
</evidence>
<feature type="domain" description="NfeD integral membrane" evidence="7">
    <location>
        <begin position="253"/>
        <end position="369"/>
    </location>
</feature>
<dbReference type="RefSeq" id="WP_263413461.1">
    <property type="nucleotide sequence ID" value="NZ_BAABBH010000001.1"/>
</dbReference>
<sequence>MRPSKSRRRRLEGLLLLLLAVLLCGAHLRADGLGAGAAAANVPRSTVVTVMLHDTIQPVSAGMLQQELDAANARKPDAILVDLSTPGGMEDSARQMVRSIQASRAPVLVFVHEAGTKVAGEGVRVLLAGQAAVMDPGTRLVGLQFAHRASAAVRAAREAESRALQQAVAEALARKGRNADEAVALLSSGVPISPEQAMDAGLLDAVTSRDEVALRAMRPNDPEAAAKLGAAKVVNLPMTPRQHLLRALLNPDLTVLLLTLGALLILLEINTPGTIVPGAAGVLLVLLSLYALLLMPLRWQGVILLVISVGLLLAETQFARGSAYGVAAVGTLTLGLRLLVRGPVPEMEVDWSTSIGAGLGFGGITAGLVLLGVRARRAKVRTGADAMLGWLAVAQTPLEPTGEVLVRGELWRARLSEGNTYLPAGECVKVQSSDGMTLEVAPMGQQLQEMETAQTAL</sequence>
<dbReference type="Gene3D" id="3.90.226.10">
    <property type="entry name" value="2-enoyl-CoA Hydratase, Chain A, domain 1"/>
    <property type="match status" value="1"/>
</dbReference>
<dbReference type="Gene3D" id="2.40.50.140">
    <property type="entry name" value="Nucleic acid-binding proteins"/>
    <property type="match status" value="1"/>
</dbReference>
<evidence type="ECO:0000256" key="2">
    <source>
        <dbReference type="ARBA" id="ARBA00022692"/>
    </source>
</evidence>
<comment type="subcellular location">
    <subcellularLocation>
        <location evidence="1">Membrane</location>
        <topology evidence="1">Multi-pass membrane protein</topology>
    </subcellularLocation>
</comment>
<dbReference type="InterPro" id="IPR002810">
    <property type="entry name" value="NfeD-like_C"/>
</dbReference>
<evidence type="ECO:0000256" key="5">
    <source>
        <dbReference type="SAM" id="Phobius"/>
    </source>
</evidence>
<protein>
    <submittedName>
        <fullName evidence="8">NfeD family protein</fullName>
    </submittedName>
</protein>
<evidence type="ECO:0000313" key="8">
    <source>
        <dbReference type="EMBL" id="MFN2975001.1"/>
    </source>
</evidence>
<accession>A0ABW9KGW7</accession>
<evidence type="ECO:0000259" key="6">
    <source>
        <dbReference type="Pfam" id="PF01957"/>
    </source>
</evidence>
<feature type="domain" description="NfeD-like C-terminal" evidence="6">
    <location>
        <begin position="385"/>
        <end position="442"/>
    </location>
</feature>
<reference evidence="8 9" key="1">
    <citation type="submission" date="2024-12" db="EMBL/GenBank/DDBJ databases">
        <authorList>
            <person name="Lee Y."/>
        </authorList>
    </citation>
    <scope>NUCLEOTIDE SEQUENCE [LARGE SCALE GENOMIC DNA]</scope>
    <source>
        <strain evidence="8 9">03SUJ4</strain>
    </source>
</reference>
<organism evidence="8 9">
    <name type="scientific">Terriglobus aquaticus</name>
    <dbReference type="NCBI Taxonomy" id="940139"/>
    <lineage>
        <taxon>Bacteria</taxon>
        <taxon>Pseudomonadati</taxon>
        <taxon>Acidobacteriota</taxon>
        <taxon>Terriglobia</taxon>
        <taxon>Terriglobales</taxon>
        <taxon>Acidobacteriaceae</taxon>
        <taxon>Terriglobus</taxon>
    </lineage>
</organism>
<dbReference type="SUPFAM" id="SSF141322">
    <property type="entry name" value="NfeD domain-like"/>
    <property type="match status" value="1"/>
</dbReference>
<dbReference type="EMBL" id="JBJYXY010000001">
    <property type="protein sequence ID" value="MFN2975001.1"/>
    <property type="molecule type" value="Genomic_DNA"/>
</dbReference>
<dbReference type="Pfam" id="PF24961">
    <property type="entry name" value="NfeD_membrane"/>
    <property type="match status" value="1"/>
</dbReference>
<evidence type="ECO:0000313" key="9">
    <source>
        <dbReference type="Proteomes" id="UP001634747"/>
    </source>
</evidence>
<proteinExistence type="predicted"/>
<comment type="caution">
    <text evidence="8">The sequence shown here is derived from an EMBL/GenBank/DDBJ whole genome shotgun (WGS) entry which is preliminary data.</text>
</comment>
<keyword evidence="2 5" id="KW-0812">Transmembrane</keyword>
<feature type="transmembrane region" description="Helical" evidence="5">
    <location>
        <begin position="297"/>
        <end position="314"/>
    </location>
</feature>
<evidence type="ECO:0000256" key="1">
    <source>
        <dbReference type="ARBA" id="ARBA00004141"/>
    </source>
</evidence>
<dbReference type="InterPro" id="IPR012340">
    <property type="entry name" value="NA-bd_OB-fold"/>
</dbReference>
<dbReference type="PANTHER" id="PTHR33507:SF3">
    <property type="entry name" value="INNER MEMBRANE PROTEIN YBBJ"/>
    <property type="match status" value="1"/>
</dbReference>
<dbReference type="PANTHER" id="PTHR33507">
    <property type="entry name" value="INNER MEMBRANE PROTEIN YBBJ"/>
    <property type="match status" value="1"/>
</dbReference>
<evidence type="ECO:0000259" key="7">
    <source>
        <dbReference type="Pfam" id="PF24961"/>
    </source>
</evidence>
<feature type="transmembrane region" description="Helical" evidence="5">
    <location>
        <begin position="351"/>
        <end position="373"/>
    </location>
</feature>
<keyword evidence="3 5" id="KW-1133">Transmembrane helix</keyword>
<dbReference type="InterPro" id="IPR029045">
    <property type="entry name" value="ClpP/crotonase-like_dom_sf"/>
</dbReference>
<dbReference type="Pfam" id="PF01957">
    <property type="entry name" value="NfeD"/>
    <property type="match status" value="1"/>
</dbReference>
<feature type="transmembrane region" description="Helical" evidence="5">
    <location>
        <begin position="274"/>
        <end position="291"/>
    </location>
</feature>
<dbReference type="InterPro" id="IPR056739">
    <property type="entry name" value="NfeD_membrane"/>
</dbReference>
<evidence type="ECO:0000256" key="4">
    <source>
        <dbReference type="ARBA" id="ARBA00023136"/>
    </source>
</evidence>
<feature type="transmembrane region" description="Helical" evidence="5">
    <location>
        <begin position="248"/>
        <end position="267"/>
    </location>
</feature>
<dbReference type="Proteomes" id="UP001634747">
    <property type="component" value="Unassembled WGS sequence"/>
</dbReference>
<name>A0ABW9KGW7_9BACT</name>
<dbReference type="InterPro" id="IPR052165">
    <property type="entry name" value="Membrane_assoc_protease"/>
</dbReference>
<keyword evidence="9" id="KW-1185">Reference proteome</keyword>
<gene>
    <name evidence="8" type="ORF">ACK2TP_04435</name>
</gene>